<keyword evidence="1" id="KW-0812">Transmembrane</keyword>
<organism evidence="2 3">
    <name type="scientific">Thermosyntropha lipolytica DSM 11003</name>
    <dbReference type="NCBI Taxonomy" id="1123382"/>
    <lineage>
        <taxon>Bacteria</taxon>
        <taxon>Bacillati</taxon>
        <taxon>Bacillota</taxon>
        <taxon>Clostridia</taxon>
        <taxon>Eubacteriales</taxon>
        <taxon>Syntrophomonadaceae</taxon>
        <taxon>Thermosyntropha</taxon>
    </lineage>
</organism>
<keyword evidence="1" id="KW-1133">Transmembrane helix</keyword>
<evidence type="ECO:0000313" key="2">
    <source>
        <dbReference type="EMBL" id="SHH13384.1"/>
    </source>
</evidence>
<sequence length="181" mass="20819">MGKGKNRWLFLGGMFFLTLVIAWAGISWLLQLISFFWIVIFLLTVRETVRQFRIWETLKAQTLIISALSIIAVLFMLLIIYKPFALGKIMFWLVLGSIGGIVWGFMSYKEARESIFTDRGTWLGFLVWSILVAIIQFFTLIRGVSFEPLISLLSLLTGIIGLQYLTRAIRYLNLARKEGEL</sequence>
<keyword evidence="3" id="KW-1185">Reference proteome</keyword>
<dbReference type="AlphaFoldDB" id="A0A1M5QGQ2"/>
<reference evidence="3" key="1">
    <citation type="submission" date="2016-11" db="EMBL/GenBank/DDBJ databases">
        <authorList>
            <person name="Varghese N."/>
            <person name="Submissions S."/>
        </authorList>
    </citation>
    <scope>NUCLEOTIDE SEQUENCE [LARGE SCALE GENOMIC DNA]</scope>
    <source>
        <strain evidence="3">DSM 11003</strain>
    </source>
</reference>
<dbReference type="EMBL" id="FQWY01000034">
    <property type="protein sequence ID" value="SHH13384.1"/>
    <property type="molecule type" value="Genomic_DNA"/>
</dbReference>
<accession>A0A1M5QGQ2</accession>
<dbReference type="STRING" id="1123382.SAMN02745221_01761"/>
<feature type="transmembrane region" description="Helical" evidence="1">
    <location>
        <begin position="61"/>
        <end position="83"/>
    </location>
</feature>
<protein>
    <submittedName>
        <fullName evidence="2">Uncharacterized protein</fullName>
    </submittedName>
</protein>
<evidence type="ECO:0000256" key="1">
    <source>
        <dbReference type="SAM" id="Phobius"/>
    </source>
</evidence>
<feature type="transmembrane region" description="Helical" evidence="1">
    <location>
        <begin position="148"/>
        <end position="166"/>
    </location>
</feature>
<name>A0A1M5QGQ2_9FIRM</name>
<evidence type="ECO:0000313" key="3">
    <source>
        <dbReference type="Proteomes" id="UP000242329"/>
    </source>
</evidence>
<feature type="transmembrane region" description="Helical" evidence="1">
    <location>
        <begin position="120"/>
        <end position="142"/>
    </location>
</feature>
<keyword evidence="1" id="KW-0472">Membrane</keyword>
<dbReference type="Proteomes" id="UP000242329">
    <property type="component" value="Unassembled WGS sequence"/>
</dbReference>
<proteinExistence type="predicted"/>
<gene>
    <name evidence="2" type="ORF">SAMN02745221_01761</name>
</gene>
<feature type="transmembrane region" description="Helical" evidence="1">
    <location>
        <begin position="89"/>
        <end position="108"/>
    </location>
</feature>